<feature type="region of interest" description="Disordered" evidence="1">
    <location>
        <begin position="74"/>
        <end position="99"/>
    </location>
</feature>
<dbReference type="InterPro" id="IPR006912">
    <property type="entry name" value="Harbinger_derived_prot"/>
</dbReference>
<sequence>MEEELRDKKVQKDYYNMVDFVANAQQGIPKLCPCGSITKETVDEEDTGMVIRTCIILHNMIVENERNGYTQYDSSEFEEGTSTRSSNVDVSDSPEMPPNLGNMLRIRSHVRDRHLHEQLKYDLIKNIWNKFGNDEDE</sequence>
<evidence type="ECO:0000256" key="1">
    <source>
        <dbReference type="SAM" id="MobiDB-lite"/>
    </source>
</evidence>
<keyword evidence="3" id="KW-1185">Reference proteome</keyword>
<feature type="compositionally biased region" description="Polar residues" evidence="1">
    <location>
        <begin position="74"/>
        <end position="90"/>
    </location>
</feature>
<dbReference type="Gramene" id="Bo2g052620.1">
    <property type="protein sequence ID" value="Bo2g052620.1"/>
    <property type="gene ID" value="Bo2g052620"/>
</dbReference>
<reference evidence="2 3" key="1">
    <citation type="journal article" date="2014" name="Genome Biol.">
        <title>Transcriptome and methylome profiling reveals relics of genome dominance in the mesopolyploid Brassica oleracea.</title>
        <authorList>
            <person name="Parkin I.A."/>
            <person name="Koh C."/>
            <person name="Tang H."/>
            <person name="Robinson S.J."/>
            <person name="Kagale S."/>
            <person name="Clarke W.E."/>
            <person name="Town C.D."/>
            <person name="Nixon J."/>
            <person name="Krishnakumar V."/>
            <person name="Bidwell S.L."/>
            <person name="Denoeud F."/>
            <person name="Belcram H."/>
            <person name="Links M.G."/>
            <person name="Just J."/>
            <person name="Clarke C."/>
            <person name="Bender T."/>
            <person name="Huebert T."/>
            <person name="Mason A.S."/>
            <person name="Pires J.C."/>
            <person name="Barker G."/>
            <person name="Moore J."/>
            <person name="Walley P.G."/>
            <person name="Manoli S."/>
            <person name="Batley J."/>
            <person name="Edwards D."/>
            <person name="Nelson M.N."/>
            <person name="Wang X."/>
            <person name="Paterson A.H."/>
            <person name="King G."/>
            <person name="Bancroft I."/>
            <person name="Chalhoub B."/>
            <person name="Sharpe A.G."/>
        </authorList>
    </citation>
    <scope>NUCLEOTIDE SEQUENCE</scope>
    <source>
        <strain evidence="2 3">cv. TO1000</strain>
    </source>
</reference>
<dbReference type="Pfam" id="PF04827">
    <property type="entry name" value="Plant_tran"/>
    <property type="match status" value="1"/>
</dbReference>
<name>A0A0D3ANA5_BRAOL</name>
<reference evidence="2" key="2">
    <citation type="submission" date="2015-03" db="UniProtKB">
        <authorList>
            <consortium name="EnsemblPlants"/>
        </authorList>
    </citation>
    <scope>IDENTIFICATION</scope>
</reference>
<dbReference type="Proteomes" id="UP000032141">
    <property type="component" value="Chromosome C2"/>
</dbReference>
<protein>
    <submittedName>
        <fullName evidence="2">Uncharacterized protein</fullName>
    </submittedName>
</protein>
<dbReference type="EnsemblPlants" id="Bo2g052620.1">
    <property type="protein sequence ID" value="Bo2g052620.1"/>
    <property type="gene ID" value="Bo2g052620"/>
</dbReference>
<accession>A0A0D3ANA5</accession>
<dbReference type="HOGENOM" id="CLU_1867957_0_0_1"/>
<dbReference type="AlphaFoldDB" id="A0A0D3ANA5"/>
<evidence type="ECO:0000313" key="3">
    <source>
        <dbReference type="Proteomes" id="UP000032141"/>
    </source>
</evidence>
<organism evidence="2 3">
    <name type="scientific">Brassica oleracea var. oleracea</name>
    <dbReference type="NCBI Taxonomy" id="109376"/>
    <lineage>
        <taxon>Eukaryota</taxon>
        <taxon>Viridiplantae</taxon>
        <taxon>Streptophyta</taxon>
        <taxon>Embryophyta</taxon>
        <taxon>Tracheophyta</taxon>
        <taxon>Spermatophyta</taxon>
        <taxon>Magnoliopsida</taxon>
        <taxon>eudicotyledons</taxon>
        <taxon>Gunneridae</taxon>
        <taxon>Pentapetalae</taxon>
        <taxon>rosids</taxon>
        <taxon>malvids</taxon>
        <taxon>Brassicales</taxon>
        <taxon>Brassicaceae</taxon>
        <taxon>Brassiceae</taxon>
        <taxon>Brassica</taxon>
    </lineage>
</organism>
<proteinExistence type="predicted"/>
<evidence type="ECO:0000313" key="2">
    <source>
        <dbReference type="EnsemblPlants" id="Bo2g052620.1"/>
    </source>
</evidence>